<keyword evidence="3" id="KW-1185">Reference proteome</keyword>
<gene>
    <name evidence="2" type="ORF">DY245_22410</name>
</gene>
<dbReference type="RefSeq" id="WP_128509023.1">
    <property type="nucleotide sequence ID" value="NZ_QUAC01000177.1"/>
</dbReference>
<reference evidence="2 3" key="1">
    <citation type="submission" date="2018-08" db="EMBL/GenBank/DDBJ databases">
        <title>Streptomyces NEAU-D10 sp. nov., a novel Actinomycete isolated from soil.</title>
        <authorList>
            <person name="Jin L."/>
        </authorList>
    </citation>
    <scope>NUCLEOTIDE SEQUENCE [LARGE SCALE GENOMIC DNA]</scope>
    <source>
        <strain evidence="2 3">NEAU-D10</strain>
    </source>
</reference>
<evidence type="ECO:0000313" key="3">
    <source>
        <dbReference type="Proteomes" id="UP000262477"/>
    </source>
</evidence>
<sequence>MIDWAALLGGALFGFLGGMVAAWRIASVEAAKAWAGDLRHRFKVKQADREKTQQLRHARLDDNHQAELQRSEDERKQAEKARENERRRIKRAHAELKKALQTANESVGTYTTALFISKLKGEVPPETILEEINKLDRHNLLLKELQGHLVTLSGLGISINHRIKDWRAPLRDDLRELAKAITSKTEEYAKLLSQHQGSS</sequence>
<organism evidence="2 3">
    <name type="scientific">Streptomyces inhibens</name>
    <dbReference type="NCBI Taxonomy" id="2293571"/>
    <lineage>
        <taxon>Bacteria</taxon>
        <taxon>Bacillati</taxon>
        <taxon>Actinomycetota</taxon>
        <taxon>Actinomycetes</taxon>
        <taxon>Kitasatosporales</taxon>
        <taxon>Streptomycetaceae</taxon>
        <taxon>Streptomyces</taxon>
    </lineage>
</organism>
<feature type="region of interest" description="Disordered" evidence="1">
    <location>
        <begin position="46"/>
        <end position="90"/>
    </location>
</feature>
<accession>A0A371Q0I9</accession>
<proteinExistence type="predicted"/>
<comment type="caution">
    <text evidence="2">The sequence shown here is derived from an EMBL/GenBank/DDBJ whole genome shotgun (WGS) entry which is preliminary data.</text>
</comment>
<evidence type="ECO:0000313" key="2">
    <source>
        <dbReference type="EMBL" id="REK88256.1"/>
    </source>
</evidence>
<evidence type="ECO:0000256" key="1">
    <source>
        <dbReference type="SAM" id="MobiDB-lite"/>
    </source>
</evidence>
<protein>
    <submittedName>
        <fullName evidence="2">Uncharacterized protein</fullName>
    </submittedName>
</protein>
<dbReference type="Proteomes" id="UP000262477">
    <property type="component" value="Unassembled WGS sequence"/>
</dbReference>
<dbReference type="EMBL" id="QUAC01000177">
    <property type="protein sequence ID" value="REK88256.1"/>
    <property type="molecule type" value="Genomic_DNA"/>
</dbReference>
<dbReference type="OrthoDB" id="4248209at2"/>
<name>A0A371Q0I9_STRIH</name>
<dbReference type="AlphaFoldDB" id="A0A371Q0I9"/>